<keyword evidence="2" id="KW-1185">Reference proteome</keyword>
<dbReference type="EMBL" id="JANPWB010000012">
    <property type="protein sequence ID" value="KAJ1120112.1"/>
    <property type="molecule type" value="Genomic_DNA"/>
</dbReference>
<dbReference type="AlphaFoldDB" id="A0AAV7NYJ5"/>
<gene>
    <name evidence="1" type="ORF">NDU88_008287</name>
</gene>
<sequence>MTLLTGKETSYLFLPRLRRAPHSSLIKKGSRTLCIATPAELVRGSRHAPEAPETLAAGNATKNTLHNLELESMKAVSGEEAYFELCY</sequence>
<accession>A0AAV7NYJ5</accession>
<evidence type="ECO:0000313" key="2">
    <source>
        <dbReference type="Proteomes" id="UP001066276"/>
    </source>
</evidence>
<organism evidence="1 2">
    <name type="scientific">Pleurodeles waltl</name>
    <name type="common">Iberian ribbed newt</name>
    <dbReference type="NCBI Taxonomy" id="8319"/>
    <lineage>
        <taxon>Eukaryota</taxon>
        <taxon>Metazoa</taxon>
        <taxon>Chordata</taxon>
        <taxon>Craniata</taxon>
        <taxon>Vertebrata</taxon>
        <taxon>Euteleostomi</taxon>
        <taxon>Amphibia</taxon>
        <taxon>Batrachia</taxon>
        <taxon>Caudata</taxon>
        <taxon>Salamandroidea</taxon>
        <taxon>Salamandridae</taxon>
        <taxon>Pleurodelinae</taxon>
        <taxon>Pleurodeles</taxon>
    </lineage>
</organism>
<dbReference type="Proteomes" id="UP001066276">
    <property type="component" value="Chromosome 8"/>
</dbReference>
<proteinExistence type="predicted"/>
<protein>
    <submittedName>
        <fullName evidence="1">Uncharacterized protein</fullName>
    </submittedName>
</protein>
<evidence type="ECO:0000313" key="1">
    <source>
        <dbReference type="EMBL" id="KAJ1120112.1"/>
    </source>
</evidence>
<reference evidence="1" key="1">
    <citation type="journal article" date="2022" name="bioRxiv">
        <title>Sequencing and chromosome-scale assembly of the giantPleurodeles waltlgenome.</title>
        <authorList>
            <person name="Brown T."/>
            <person name="Elewa A."/>
            <person name="Iarovenko S."/>
            <person name="Subramanian E."/>
            <person name="Araus A.J."/>
            <person name="Petzold A."/>
            <person name="Susuki M."/>
            <person name="Suzuki K.-i.T."/>
            <person name="Hayashi T."/>
            <person name="Toyoda A."/>
            <person name="Oliveira C."/>
            <person name="Osipova E."/>
            <person name="Leigh N.D."/>
            <person name="Simon A."/>
            <person name="Yun M.H."/>
        </authorList>
    </citation>
    <scope>NUCLEOTIDE SEQUENCE</scope>
    <source>
        <strain evidence="1">20211129_DDA</strain>
        <tissue evidence="1">Liver</tissue>
    </source>
</reference>
<name>A0AAV7NYJ5_PLEWA</name>
<comment type="caution">
    <text evidence="1">The sequence shown here is derived from an EMBL/GenBank/DDBJ whole genome shotgun (WGS) entry which is preliminary data.</text>
</comment>